<sequence>MEKSLSRLIQRQVDSWLAVTGNFCKPCIQTIETAVMQAQRLCAALASHPVCQPETKKDTEFPAVSL</sequence>
<protein>
    <submittedName>
        <fullName evidence="1">Uncharacterized protein</fullName>
    </submittedName>
</protein>
<evidence type="ECO:0000313" key="1">
    <source>
        <dbReference type="EMBL" id="XBP72160.1"/>
    </source>
</evidence>
<organism evidence="1">
    <name type="scientific">Polaromonas hydrogenivorans</name>
    <dbReference type="NCBI Taxonomy" id="335476"/>
    <lineage>
        <taxon>Bacteria</taxon>
        <taxon>Pseudomonadati</taxon>
        <taxon>Pseudomonadota</taxon>
        <taxon>Betaproteobacteria</taxon>
        <taxon>Burkholderiales</taxon>
        <taxon>Comamonadaceae</taxon>
        <taxon>Polaromonas</taxon>
    </lineage>
</organism>
<name>A0AAU7LWZ3_9BURK</name>
<dbReference type="EMBL" id="CP157675">
    <property type="protein sequence ID" value="XBP72160.1"/>
    <property type="molecule type" value="Genomic_DNA"/>
</dbReference>
<proteinExistence type="predicted"/>
<dbReference type="RefSeq" id="WP_349281505.1">
    <property type="nucleotide sequence ID" value="NZ_CBCSCU010000030.1"/>
</dbReference>
<accession>A0AAU7LWZ3</accession>
<reference evidence="1" key="1">
    <citation type="submission" date="2024-05" db="EMBL/GenBank/DDBJ databases">
        <authorList>
            <person name="Bunk B."/>
            <person name="Swiderski J."/>
            <person name="Sproer C."/>
            <person name="Thiel V."/>
        </authorList>
    </citation>
    <scope>NUCLEOTIDE SEQUENCE</scope>
    <source>
        <strain evidence="1">DSM 17735</strain>
    </source>
</reference>
<dbReference type="AlphaFoldDB" id="A0AAU7LWZ3"/>
<gene>
    <name evidence="1" type="ORF">ABLV49_10290</name>
</gene>